<dbReference type="RefSeq" id="WP_002788800.1">
    <property type="nucleotide sequence ID" value="NZ_HE973365.1"/>
</dbReference>
<proteinExistence type="predicted"/>
<dbReference type="GO" id="GO:0003676">
    <property type="term" value="F:nucleic acid binding"/>
    <property type="evidence" value="ECO:0007669"/>
    <property type="project" value="InterPro"/>
</dbReference>
<dbReference type="Gene3D" id="3.30.420.10">
    <property type="entry name" value="Ribonuclease H-like superfamily/Ribonuclease H"/>
    <property type="match status" value="1"/>
</dbReference>
<dbReference type="HOGENOM" id="CLU_155836_1_0_3"/>
<evidence type="ECO:0008006" key="3">
    <source>
        <dbReference type="Google" id="ProtNLM"/>
    </source>
</evidence>
<name>I4H9P3_MICAE</name>
<dbReference type="InterPro" id="IPR012337">
    <property type="entry name" value="RNaseH-like_sf"/>
</dbReference>
<dbReference type="InterPro" id="IPR036397">
    <property type="entry name" value="RNaseH_sf"/>
</dbReference>
<reference evidence="1 2" key="1">
    <citation type="submission" date="2012-04" db="EMBL/GenBank/DDBJ databases">
        <authorList>
            <person name="Genoscope - CEA"/>
        </authorList>
    </citation>
    <scope>NUCLEOTIDE SEQUENCE [LARGE SCALE GENOMIC DNA]</scope>
    <source>
        <strain evidence="1 2">9807</strain>
    </source>
</reference>
<dbReference type="AlphaFoldDB" id="I4H9P3"/>
<comment type="caution">
    <text evidence="1">The sequence shown here is derived from an EMBL/GenBank/DDBJ whole genome shotgun (WGS) entry which is preliminary data.</text>
</comment>
<protein>
    <recommendedName>
        <fullName evidence="3">3'-5' exonuclease</fullName>
    </recommendedName>
</protein>
<accession>I4H9P3</accession>
<dbReference type="Proteomes" id="UP000003613">
    <property type="component" value="Unassembled WGS sequence"/>
</dbReference>
<dbReference type="SUPFAM" id="SSF53098">
    <property type="entry name" value="Ribonuclease H-like"/>
    <property type="match status" value="1"/>
</dbReference>
<gene>
    <name evidence="1" type="ORF">MICAF_4360029</name>
</gene>
<organism evidence="1 2">
    <name type="scientific">Microcystis aeruginosa PCC 9807</name>
    <dbReference type="NCBI Taxonomy" id="1160283"/>
    <lineage>
        <taxon>Bacteria</taxon>
        <taxon>Bacillati</taxon>
        <taxon>Cyanobacteriota</taxon>
        <taxon>Cyanophyceae</taxon>
        <taxon>Oscillatoriophycideae</taxon>
        <taxon>Chroococcales</taxon>
        <taxon>Microcystaceae</taxon>
        <taxon>Microcystis</taxon>
    </lineage>
</organism>
<sequence length="63" mass="7177">MPYLTESDAIRNAIDHFCHFPILWLDTEVADYNSKTPRLSLIQILADSTDLTGERVTILDVLD</sequence>
<evidence type="ECO:0000313" key="1">
    <source>
        <dbReference type="EMBL" id="CCI18767.1"/>
    </source>
</evidence>
<evidence type="ECO:0000313" key="2">
    <source>
        <dbReference type="Proteomes" id="UP000003613"/>
    </source>
</evidence>
<dbReference type="EMBL" id="CAIM01000375">
    <property type="protein sequence ID" value="CCI18767.1"/>
    <property type="molecule type" value="Genomic_DNA"/>
</dbReference>